<accession>A0AAQ3T7T0</accession>
<proteinExistence type="predicted"/>
<feature type="compositionally biased region" description="Basic and acidic residues" evidence="1">
    <location>
        <begin position="115"/>
        <end position="130"/>
    </location>
</feature>
<reference evidence="2 3" key="1">
    <citation type="submission" date="2024-02" db="EMBL/GenBank/DDBJ databases">
        <title>High-quality chromosome-scale genome assembly of Pensacola bahiagrass (Paspalum notatum Flugge var. saurae).</title>
        <authorList>
            <person name="Vega J.M."/>
            <person name="Podio M."/>
            <person name="Orjuela J."/>
            <person name="Siena L.A."/>
            <person name="Pessino S.C."/>
            <person name="Combes M.C."/>
            <person name="Mariac C."/>
            <person name="Albertini E."/>
            <person name="Pupilli F."/>
            <person name="Ortiz J.P.A."/>
            <person name="Leblanc O."/>
        </authorList>
    </citation>
    <scope>NUCLEOTIDE SEQUENCE [LARGE SCALE GENOMIC DNA]</scope>
    <source>
        <strain evidence="2">R1</strain>
        <tissue evidence="2">Leaf</tissue>
    </source>
</reference>
<evidence type="ECO:0000313" key="2">
    <source>
        <dbReference type="EMBL" id="WVZ68699.1"/>
    </source>
</evidence>
<name>A0AAQ3T7T0_PASNO</name>
<sequence>MRAAQHRRACPRRTLEGAAPAAVCADEGKEAWRCGAGVRGALGTAAPDAALADEGVERAAPADAHVVEGEERPPLRRWLPRSRMMARSGAAALAAACVAEGEEARGAGYTLADDGEAREAPATARAEKGAARCGGTGGRARRTSKGTAPAAACADEGGARGRAGRRGP</sequence>
<feature type="region of interest" description="Disordered" evidence="1">
    <location>
        <begin position="110"/>
        <end position="168"/>
    </location>
</feature>
<dbReference type="AlphaFoldDB" id="A0AAQ3T7T0"/>
<gene>
    <name evidence="2" type="ORF">U9M48_017607</name>
</gene>
<organism evidence="2 3">
    <name type="scientific">Paspalum notatum var. saurae</name>
    <dbReference type="NCBI Taxonomy" id="547442"/>
    <lineage>
        <taxon>Eukaryota</taxon>
        <taxon>Viridiplantae</taxon>
        <taxon>Streptophyta</taxon>
        <taxon>Embryophyta</taxon>
        <taxon>Tracheophyta</taxon>
        <taxon>Spermatophyta</taxon>
        <taxon>Magnoliopsida</taxon>
        <taxon>Liliopsida</taxon>
        <taxon>Poales</taxon>
        <taxon>Poaceae</taxon>
        <taxon>PACMAD clade</taxon>
        <taxon>Panicoideae</taxon>
        <taxon>Andropogonodae</taxon>
        <taxon>Paspaleae</taxon>
        <taxon>Paspalinae</taxon>
        <taxon>Paspalum</taxon>
    </lineage>
</organism>
<dbReference type="EMBL" id="CP144748">
    <property type="protein sequence ID" value="WVZ68699.1"/>
    <property type="molecule type" value="Genomic_DNA"/>
</dbReference>
<evidence type="ECO:0000256" key="1">
    <source>
        <dbReference type="SAM" id="MobiDB-lite"/>
    </source>
</evidence>
<feature type="compositionally biased region" description="Low complexity" evidence="1">
    <location>
        <begin position="145"/>
        <end position="156"/>
    </location>
</feature>
<protein>
    <submittedName>
        <fullName evidence="2">Uncharacterized protein</fullName>
    </submittedName>
</protein>
<keyword evidence="3" id="KW-1185">Reference proteome</keyword>
<dbReference type="Proteomes" id="UP001341281">
    <property type="component" value="Chromosome 04"/>
</dbReference>
<evidence type="ECO:0000313" key="3">
    <source>
        <dbReference type="Proteomes" id="UP001341281"/>
    </source>
</evidence>